<evidence type="ECO:0000256" key="1">
    <source>
        <dbReference type="SAM" id="Phobius"/>
    </source>
</evidence>
<accession>A0ABR8WYM7</accession>
<feature type="transmembrane region" description="Helical" evidence="1">
    <location>
        <begin position="76"/>
        <end position="94"/>
    </location>
</feature>
<comment type="caution">
    <text evidence="2">The sequence shown here is derived from an EMBL/GenBank/DDBJ whole genome shotgun (WGS) entry which is preliminary data.</text>
</comment>
<keyword evidence="2" id="KW-0808">Transferase</keyword>
<feature type="transmembrane region" description="Helical" evidence="1">
    <location>
        <begin position="9"/>
        <end position="30"/>
    </location>
</feature>
<name>A0ABR8WYM7_9MICO</name>
<keyword evidence="1" id="KW-0812">Transmembrane</keyword>
<protein>
    <submittedName>
        <fullName evidence="2">Histidine kinase</fullName>
    </submittedName>
</protein>
<dbReference type="RefSeq" id="WP_191763432.1">
    <property type="nucleotide sequence ID" value="NZ_JACSPM010000001.1"/>
</dbReference>
<keyword evidence="2" id="KW-0418">Kinase</keyword>
<organism evidence="2 3">
    <name type="scientific">Microbacterium gallinarum</name>
    <dbReference type="NCBI Taxonomy" id="2762209"/>
    <lineage>
        <taxon>Bacteria</taxon>
        <taxon>Bacillati</taxon>
        <taxon>Actinomycetota</taxon>
        <taxon>Actinomycetes</taxon>
        <taxon>Micrococcales</taxon>
        <taxon>Microbacteriaceae</taxon>
        <taxon>Microbacterium</taxon>
    </lineage>
</organism>
<feature type="transmembrane region" description="Helical" evidence="1">
    <location>
        <begin position="100"/>
        <end position="118"/>
    </location>
</feature>
<dbReference type="Proteomes" id="UP000602532">
    <property type="component" value="Unassembled WGS sequence"/>
</dbReference>
<keyword evidence="1" id="KW-1133">Transmembrane helix</keyword>
<keyword evidence="3" id="KW-1185">Reference proteome</keyword>
<reference evidence="2 3" key="1">
    <citation type="submission" date="2020-08" db="EMBL/GenBank/DDBJ databases">
        <title>A Genomic Blueprint of the Chicken Gut Microbiome.</title>
        <authorList>
            <person name="Gilroy R."/>
            <person name="Ravi A."/>
            <person name="Getino M."/>
            <person name="Pursley I."/>
            <person name="Horton D.L."/>
            <person name="Alikhan N.-F."/>
            <person name="Baker D."/>
            <person name="Gharbi K."/>
            <person name="Hall N."/>
            <person name="Watson M."/>
            <person name="Adriaenssens E.M."/>
            <person name="Foster-Nyarko E."/>
            <person name="Jarju S."/>
            <person name="Secka A."/>
            <person name="Antonio M."/>
            <person name="Oren A."/>
            <person name="Chaudhuri R."/>
            <person name="La Ragione R.M."/>
            <person name="Hildebrand F."/>
            <person name="Pallen M.J."/>
        </authorList>
    </citation>
    <scope>NUCLEOTIDE SEQUENCE [LARGE SCALE GENOMIC DNA]</scope>
    <source>
        <strain evidence="2 3">Sa1CUA4</strain>
    </source>
</reference>
<keyword evidence="1" id="KW-0472">Membrane</keyword>
<feature type="transmembrane region" description="Helical" evidence="1">
    <location>
        <begin position="42"/>
        <end position="64"/>
    </location>
</feature>
<proteinExistence type="predicted"/>
<evidence type="ECO:0000313" key="2">
    <source>
        <dbReference type="EMBL" id="MBD8022186.1"/>
    </source>
</evidence>
<dbReference type="GO" id="GO:0016301">
    <property type="term" value="F:kinase activity"/>
    <property type="evidence" value="ECO:0007669"/>
    <property type="project" value="UniProtKB-KW"/>
</dbReference>
<sequence length="136" mass="13806">MRTNTIGRVAALLVGLEGLGLVALTVWQVVALFAGDTAVIDTAVALLVLTAVGAAIVIAFAVAIWRDQSWGRSGAIVLQLLILAVALGAATGSYAEPIVALWLAVPALIVLVLLVLAVRDAGRRARAESSPDGGSA</sequence>
<gene>
    <name evidence="2" type="ORF">H9622_01110</name>
</gene>
<evidence type="ECO:0000313" key="3">
    <source>
        <dbReference type="Proteomes" id="UP000602532"/>
    </source>
</evidence>
<dbReference type="EMBL" id="JACSPM010000001">
    <property type="protein sequence ID" value="MBD8022186.1"/>
    <property type="molecule type" value="Genomic_DNA"/>
</dbReference>